<proteinExistence type="predicted"/>
<dbReference type="InterPro" id="IPR013783">
    <property type="entry name" value="Ig-like_fold"/>
</dbReference>
<dbReference type="OrthoDB" id="602637at2"/>
<dbReference type="Proteomes" id="UP000007394">
    <property type="component" value="Chromosome"/>
</dbReference>
<dbReference type="PATRIC" id="fig|945713.3.peg.1932"/>
<evidence type="ECO:0000313" key="3">
    <source>
        <dbReference type="Proteomes" id="UP000007394"/>
    </source>
</evidence>
<dbReference type="NCBIfam" id="TIGR04183">
    <property type="entry name" value="Por_Secre_tail"/>
    <property type="match status" value="1"/>
</dbReference>
<accession>I0AKX5</accession>
<dbReference type="Gene3D" id="2.60.40.10">
    <property type="entry name" value="Immunoglobulins"/>
    <property type="match status" value="1"/>
</dbReference>
<dbReference type="AlphaFoldDB" id="I0AKX5"/>
<dbReference type="PANTHER" id="PTHR42754:SF1">
    <property type="entry name" value="LIPOPROTEIN"/>
    <property type="match status" value="1"/>
</dbReference>
<dbReference type="SUPFAM" id="SSF82171">
    <property type="entry name" value="DPP6 N-terminal domain-like"/>
    <property type="match status" value="1"/>
</dbReference>
<dbReference type="PANTHER" id="PTHR42754">
    <property type="entry name" value="ENDOGLUCANASE"/>
    <property type="match status" value="1"/>
</dbReference>
<protein>
    <submittedName>
        <fullName evidence="2">PKD repeat protein</fullName>
    </submittedName>
</protein>
<dbReference type="RefSeq" id="WP_014560781.1">
    <property type="nucleotide sequence ID" value="NC_017464.1"/>
</dbReference>
<evidence type="ECO:0000313" key="2">
    <source>
        <dbReference type="EMBL" id="AFH49632.1"/>
    </source>
</evidence>
<keyword evidence="1" id="KW-0732">Signal</keyword>
<dbReference type="eggNOG" id="COG1520">
    <property type="taxonomic scope" value="Bacteria"/>
</dbReference>
<reference evidence="2 3" key="1">
    <citation type="journal article" date="2012" name="Front. Microbiol.">
        <title>Complete genome of Ignavibacterium album, a metabolically versatile, flagellated, facultative anaerobe from the phylum Chlorobi.</title>
        <authorList>
            <person name="Liu Z."/>
            <person name="Frigaard N.-U."/>
            <person name="Vogl K."/>
            <person name="Iino T."/>
            <person name="Ohkuma M."/>
            <person name="Overmann J."/>
            <person name="Bryant D.A."/>
        </authorList>
    </citation>
    <scope>NUCLEOTIDE SEQUENCE [LARGE SCALE GENOMIC DNA]</scope>
    <source>
        <strain evidence="3">DSM 19864 / JCM 16511 / NBRC 101810 / Mat9-16</strain>
    </source>
</reference>
<dbReference type="KEGG" id="ial:IALB_1926"/>
<keyword evidence="3" id="KW-1185">Reference proteome</keyword>
<feature type="signal peptide" evidence="1">
    <location>
        <begin position="1"/>
        <end position="30"/>
    </location>
</feature>
<dbReference type="InterPro" id="IPR026444">
    <property type="entry name" value="Secre_tail"/>
</dbReference>
<gene>
    <name evidence="2" type="ordered locus">IALB_1926</name>
</gene>
<evidence type="ECO:0000256" key="1">
    <source>
        <dbReference type="SAM" id="SignalP"/>
    </source>
</evidence>
<organism evidence="2 3">
    <name type="scientific">Ignavibacterium album (strain DSM 19864 / JCM 16511 / NBRC 101810 / Mat9-16)</name>
    <dbReference type="NCBI Taxonomy" id="945713"/>
    <lineage>
        <taxon>Bacteria</taxon>
        <taxon>Pseudomonadati</taxon>
        <taxon>Ignavibacteriota</taxon>
        <taxon>Ignavibacteria</taxon>
        <taxon>Ignavibacteriales</taxon>
        <taxon>Ignavibacteriaceae</taxon>
        <taxon>Ignavibacterium</taxon>
    </lineage>
</organism>
<feature type="chain" id="PRO_5003624817" evidence="1">
    <location>
        <begin position="31"/>
        <end position="594"/>
    </location>
</feature>
<dbReference type="Gene3D" id="2.60.40.4070">
    <property type="match status" value="1"/>
</dbReference>
<sequence>MLLQTNPNKIHFSLRILLISIFVSASFAQAPDTIWTRTYGGSNIDIGTFVSETTDGGFIITGYTRSYGAMSGRNVLLIKTDQTGNPLWINGYGGNNDEEANAVVQTSDGGFVASGYTKSFGAGGNDFYLIKVDSNGIQVWERMFGGTSDEEVYSMIITDDGGFLLAGATSSFGAGSRDIWLVKTDAFGNQQWTKTIGGLSSDGARSISKTSDGGYIITGWTFSYGPGAVGNVWLVKTDASGNMIWNKFFGGTDVERGLSVKQINDGGYIITGYTASSGAGLDDMLLIKTDSLGNAEWQHTFGGSGRDYGNSVIQTSDGGFVVTGYTLSFGAGGDDLWIVKTDAQGNLLWNKTLGGAQSDVGYCIKEISDGSLIVAGHTLSFGAGLHDVWLINLASVIPVELVSFNAKVTGNSVELNWTTASETNNRGFEIHRSFLQSGSQNLSWEIVSFVNGKGTSSDLTTYKFVDKNPGPGKYFYRLKQIDFDGNSKYSNPVEVEIISPKEFILEQNYPNPFNPTTEIIYVIPEGVENVVILKVYDVLGNVVTTLVNEKKQPGIHKVKFSAVQKNNSELTGGVYFYQLKVGNYIITKKMMLLK</sequence>
<dbReference type="EMBL" id="CP003418">
    <property type="protein sequence ID" value="AFH49632.1"/>
    <property type="molecule type" value="Genomic_DNA"/>
</dbReference>
<name>I0AKX5_IGNAJ</name>
<dbReference type="HOGENOM" id="CLU_021522_0_0_10"/>
<dbReference type="STRING" id="945713.IALB_1926"/>